<sequence>MAASGDVSSSSTSPSEVHSSSDKAADPASSAPVNDDHVAPRNGDDDEDDDDLGDDEDDVREKIVIRPEPLTQQFASPMEIETGLQLIELCREGNLSAVTQRVRAGAPAGFITKSGWTLIAAAAYSGFNDVLLYLLDIGADSMYETSAPGRKYQLSSSSLTKEPICNTPLHWACYKGHADTVSILLAAGYNLEAADSTGNRCLHLACSGGHREVVERLLAQSAAVEPRNKYGNRPLDLATEPGCRRLLARFQAQTSCEWCKETFSRIRRPSLCQHCHNVFCDTKPCSSCSTPSTQPPSPAIEAKGSNNAEHDASAASALVTQARSMRYCQECATEMGKAEQDLRNVLETKLELIRRTLAVLDPSIGSSNNRPNSSTDTLNDGGEGLEEGFGEGEASNLELITEGGAASTESIEAGDSTSARADAASEASPSHSHQNGEGSALVLQSGFEPSPLSEASTPLHNDDSFDGEQRSSRSARPKRSRPLPSADVILSALTLTQTDAEALYTALEAAQLKAADVELLRISRQTYRQLVAHVALQEEVKALLAVRPIGIRSLLEPLKRSLQHATREQVHPVMLSVALQIIQSAEAECTLFGCHALCEKIERGSRRYCKDIARLEASLAEAQVRSVSVKLLTAAGALRDRLNAEVRLEACLVPFKAPPPVEAPVGGPPPPQPAPGSGGFVFEDGTALDTLLQALEYRSQLVSTAVDIGASVDGVSSALLEEANNLLKQLKKEVKDETKAEEERRKAEEEAALKAAKKGKKKKA</sequence>
<dbReference type="SMR" id="G4ZB40"/>
<organism evidence="3 4">
    <name type="scientific">Phytophthora sojae (strain P6497)</name>
    <name type="common">Soybean stem and root rot agent</name>
    <name type="synonym">Phytophthora megasperma f. sp. glycines</name>
    <dbReference type="NCBI Taxonomy" id="1094619"/>
    <lineage>
        <taxon>Eukaryota</taxon>
        <taxon>Sar</taxon>
        <taxon>Stramenopiles</taxon>
        <taxon>Oomycota</taxon>
        <taxon>Peronosporomycetes</taxon>
        <taxon>Peronosporales</taxon>
        <taxon>Peronosporaceae</taxon>
        <taxon>Phytophthora</taxon>
    </lineage>
</organism>
<dbReference type="SUPFAM" id="SSF57903">
    <property type="entry name" value="FYVE/PHD zinc finger"/>
    <property type="match status" value="1"/>
</dbReference>
<dbReference type="GeneID" id="20656573"/>
<dbReference type="PROSITE" id="PS50297">
    <property type="entry name" value="ANK_REP_REGION"/>
    <property type="match status" value="2"/>
</dbReference>
<feature type="compositionally biased region" description="Polar residues" evidence="2">
    <location>
        <begin position="407"/>
        <end position="419"/>
    </location>
</feature>
<dbReference type="KEGG" id="psoj:PHYSODRAFT_490499"/>
<feature type="region of interest" description="Disordered" evidence="2">
    <location>
        <begin position="733"/>
        <end position="764"/>
    </location>
</feature>
<keyword evidence="1" id="KW-0040">ANK repeat</keyword>
<dbReference type="OMA" id="MLCARIQ"/>
<dbReference type="AlphaFoldDB" id="G4ZB40"/>
<dbReference type="InterPro" id="IPR011011">
    <property type="entry name" value="Znf_FYVE_PHD"/>
</dbReference>
<evidence type="ECO:0000313" key="4">
    <source>
        <dbReference type="Proteomes" id="UP000002640"/>
    </source>
</evidence>
<feature type="compositionally biased region" description="Basic residues" evidence="2">
    <location>
        <begin position="755"/>
        <end position="764"/>
    </location>
</feature>
<dbReference type="CDD" id="cd00065">
    <property type="entry name" value="FYVE_like_SF"/>
    <property type="match status" value="1"/>
</dbReference>
<dbReference type="SUPFAM" id="SSF48403">
    <property type="entry name" value="Ankyrin repeat"/>
    <property type="match status" value="1"/>
</dbReference>
<dbReference type="PROSITE" id="PS50088">
    <property type="entry name" value="ANK_REPEAT"/>
    <property type="match status" value="2"/>
</dbReference>
<feature type="region of interest" description="Disordered" evidence="2">
    <location>
        <begin position="1"/>
        <end position="55"/>
    </location>
</feature>
<name>G4ZB40_PHYSP</name>
<evidence type="ECO:0000313" key="3">
    <source>
        <dbReference type="EMBL" id="EGZ21259.1"/>
    </source>
</evidence>
<feature type="compositionally biased region" description="Basic and acidic residues" evidence="2">
    <location>
        <begin position="460"/>
        <end position="471"/>
    </location>
</feature>
<dbReference type="RefSeq" id="XP_009523976.1">
    <property type="nucleotide sequence ID" value="XM_009525681.1"/>
</dbReference>
<dbReference type="Gene3D" id="1.25.40.20">
    <property type="entry name" value="Ankyrin repeat-containing domain"/>
    <property type="match status" value="1"/>
</dbReference>
<protein>
    <submittedName>
        <fullName evidence="3">Uncharacterized protein</fullName>
    </submittedName>
</protein>
<accession>G4ZB40</accession>
<feature type="region of interest" description="Disordered" evidence="2">
    <location>
        <begin position="407"/>
        <end position="482"/>
    </location>
</feature>
<dbReference type="EMBL" id="JH159153">
    <property type="protein sequence ID" value="EGZ21259.1"/>
    <property type="molecule type" value="Genomic_DNA"/>
</dbReference>
<dbReference type="SMART" id="SM00248">
    <property type="entry name" value="ANK"/>
    <property type="match status" value="3"/>
</dbReference>
<reference evidence="3 4" key="1">
    <citation type="journal article" date="2006" name="Science">
        <title>Phytophthora genome sequences uncover evolutionary origins and mechanisms of pathogenesis.</title>
        <authorList>
            <person name="Tyler B.M."/>
            <person name="Tripathy S."/>
            <person name="Zhang X."/>
            <person name="Dehal P."/>
            <person name="Jiang R.H."/>
            <person name="Aerts A."/>
            <person name="Arredondo F.D."/>
            <person name="Baxter L."/>
            <person name="Bensasson D."/>
            <person name="Beynon J.L."/>
            <person name="Chapman J."/>
            <person name="Damasceno C.M."/>
            <person name="Dorrance A.E."/>
            <person name="Dou D."/>
            <person name="Dickerman A.W."/>
            <person name="Dubchak I.L."/>
            <person name="Garbelotto M."/>
            <person name="Gijzen M."/>
            <person name="Gordon S.G."/>
            <person name="Govers F."/>
            <person name="Grunwald N.J."/>
            <person name="Huang W."/>
            <person name="Ivors K.L."/>
            <person name="Jones R.W."/>
            <person name="Kamoun S."/>
            <person name="Krampis K."/>
            <person name="Lamour K.H."/>
            <person name="Lee M.K."/>
            <person name="McDonald W.H."/>
            <person name="Medina M."/>
            <person name="Meijer H.J."/>
            <person name="Nordberg E.K."/>
            <person name="Maclean D.J."/>
            <person name="Ospina-Giraldo M.D."/>
            <person name="Morris P.F."/>
            <person name="Phuntumart V."/>
            <person name="Putnam N.H."/>
            <person name="Rash S."/>
            <person name="Rose J.K."/>
            <person name="Sakihama Y."/>
            <person name="Salamov A.A."/>
            <person name="Savidor A."/>
            <person name="Scheuring C.F."/>
            <person name="Smith B.M."/>
            <person name="Sobral B.W."/>
            <person name="Terry A."/>
            <person name="Torto-Alalibo T.A."/>
            <person name="Win J."/>
            <person name="Xu Z."/>
            <person name="Zhang H."/>
            <person name="Grigoriev I.V."/>
            <person name="Rokhsar D.S."/>
            <person name="Boore J.L."/>
        </authorList>
    </citation>
    <scope>NUCLEOTIDE SEQUENCE [LARGE SCALE GENOMIC DNA]</scope>
    <source>
        <strain evidence="3 4">P6497</strain>
    </source>
</reference>
<dbReference type="InterPro" id="IPR036770">
    <property type="entry name" value="Ankyrin_rpt-contain_sf"/>
</dbReference>
<dbReference type="Pfam" id="PF12796">
    <property type="entry name" value="Ank_2"/>
    <property type="match status" value="1"/>
</dbReference>
<feature type="repeat" description="ANK" evidence="1">
    <location>
        <begin position="164"/>
        <end position="196"/>
    </location>
</feature>
<evidence type="ECO:0000256" key="1">
    <source>
        <dbReference type="PROSITE-ProRule" id="PRU00023"/>
    </source>
</evidence>
<dbReference type="PANTHER" id="PTHR24133:SF40">
    <property type="entry name" value="ANKYRIN REPEAT DOMAIN 44"/>
    <property type="match status" value="1"/>
</dbReference>
<feature type="region of interest" description="Disordered" evidence="2">
    <location>
        <begin position="362"/>
        <end position="389"/>
    </location>
</feature>
<dbReference type="InParanoid" id="G4ZB40"/>
<feature type="compositionally biased region" description="Low complexity" evidence="2">
    <location>
        <begin position="1"/>
        <end position="18"/>
    </location>
</feature>
<gene>
    <name evidence="3" type="ORF">PHYSODRAFT_490499</name>
</gene>
<proteinExistence type="predicted"/>
<dbReference type="PANTHER" id="PTHR24133">
    <property type="entry name" value="ANKYRIN DOMAIN-CONTAINING"/>
    <property type="match status" value="1"/>
</dbReference>
<dbReference type="Gene3D" id="3.30.40.10">
    <property type="entry name" value="Zinc/RING finger domain, C3HC4 (zinc finger)"/>
    <property type="match status" value="1"/>
</dbReference>
<feature type="compositionally biased region" description="Polar residues" evidence="2">
    <location>
        <begin position="427"/>
        <end position="437"/>
    </location>
</feature>
<dbReference type="Proteomes" id="UP000002640">
    <property type="component" value="Unassembled WGS sequence"/>
</dbReference>
<feature type="compositionally biased region" description="Polar residues" evidence="2">
    <location>
        <begin position="364"/>
        <end position="378"/>
    </location>
</feature>
<feature type="compositionally biased region" description="Basic and acidic residues" evidence="2">
    <location>
        <begin position="733"/>
        <end position="752"/>
    </location>
</feature>
<keyword evidence="4" id="KW-1185">Reference proteome</keyword>
<evidence type="ECO:0000256" key="2">
    <source>
        <dbReference type="SAM" id="MobiDB-lite"/>
    </source>
</evidence>
<feature type="compositionally biased region" description="Basic and acidic residues" evidence="2">
    <location>
        <begin position="34"/>
        <end position="43"/>
    </location>
</feature>
<feature type="region of interest" description="Disordered" evidence="2">
    <location>
        <begin position="291"/>
        <end position="314"/>
    </location>
</feature>
<feature type="repeat" description="ANK" evidence="1">
    <location>
        <begin position="197"/>
        <end position="229"/>
    </location>
</feature>
<dbReference type="InterPro" id="IPR002110">
    <property type="entry name" value="Ankyrin_rpt"/>
</dbReference>
<feature type="compositionally biased region" description="Acidic residues" evidence="2">
    <location>
        <begin position="44"/>
        <end position="55"/>
    </location>
</feature>
<dbReference type="InterPro" id="IPR052391">
    <property type="entry name" value="E3_Ligase-Neurotoxin"/>
</dbReference>
<dbReference type="InterPro" id="IPR013083">
    <property type="entry name" value="Znf_RING/FYVE/PHD"/>
</dbReference>